<name>A0A401ZRX1_9CHLR</name>
<dbReference type="RefSeq" id="WP_126602088.1">
    <property type="nucleotide sequence ID" value="NZ_BIFQ01000002.1"/>
</dbReference>
<dbReference type="EC" id="2.7.7.9" evidence="2"/>
<keyword evidence="3 7" id="KW-0808">Transferase</keyword>
<evidence type="ECO:0000313" key="8">
    <source>
        <dbReference type="Proteomes" id="UP000287224"/>
    </source>
</evidence>
<comment type="similarity">
    <text evidence="1">Belongs to the UDPGP type 2 family.</text>
</comment>
<dbReference type="GO" id="GO:0003983">
    <property type="term" value="F:UTP:glucose-1-phosphate uridylyltransferase activity"/>
    <property type="evidence" value="ECO:0007669"/>
    <property type="project" value="UniProtKB-EC"/>
</dbReference>
<dbReference type="AlphaFoldDB" id="A0A401ZRX1"/>
<dbReference type="PANTHER" id="PTHR43197">
    <property type="entry name" value="UTP--GLUCOSE-1-PHOSPHATE URIDYLYLTRANSFERASE"/>
    <property type="match status" value="1"/>
</dbReference>
<keyword evidence="8" id="KW-1185">Reference proteome</keyword>
<dbReference type="EMBL" id="BIFQ01000002">
    <property type="protein sequence ID" value="GCE09552.1"/>
    <property type="molecule type" value="Genomic_DNA"/>
</dbReference>
<comment type="catalytic activity">
    <reaction evidence="5">
        <text>alpha-D-glucose 1-phosphate + UTP + H(+) = UDP-alpha-D-glucose + diphosphate</text>
        <dbReference type="Rhea" id="RHEA:19889"/>
        <dbReference type="ChEBI" id="CHEBI:15378"/>
        <dbReference type="ChEBI" id="CHEBI:33019"/>
        <dbReference type="ChEBI" id="CHEBI:46398"/>
        <dbReference type="ChEBI" id="CHEBI:58601"/>
        <dbReference type="ChEBI" id="CHEBI:58885"/>
        <dbReference type="EC" id="2.7.7.9"/>
    </reaction>
</comment>
<evidence type="ECO:0000256" key="5">
    <source>
        <dbReference type="ARBA" id="ARBA00048128"/>
    </source>
</evidence>
<gene>
    <name evidence="7" type="ORF">KDAU_68810</name>
</gene>
<dbReference type="CDD" id="cd02541">
    <property type="entry name" value="UGPase_prokaryotic"/>
    <property type="match status" value="1"/>
</dbReference>
<dbReference type="InterPro" id="IPR029044">
    <property type="entry name" value="Nucleotide-diphossugar_trans"/>
</dbReference>
<evidence type="ECO:0000256" key="4">
    <source>
        <dbReference type="ARBA" id="ARBA00022695"/>
    </source>
</evidence>
<sequence>MQKIRKVVIPAAGFGTRFLPQTKAMPKEMLPIVDKPIIQYVVEEAIAAGIEDVVIVTGALKRAIEDHFDVPNAELLNNLEAGGKTDLLEEIRGITDQANFIAIRQKGKYGTGTAVLCAEPVIENETFVVMWGDEFIRSTPPRLSQMIRVYEQYGGAVISTVRIQNKEDLSRYGIADVEPVAGNVYRIKHIVEKPQPDQAPSNLATVGAYILPPDIFALLRHQNPGPGGEIWLSEAIAELIRTGYPVYACEIEDGRYYDTGNKLEYLKAVVELALHHPDLKTEFKAFLKALPLD</sequence>
<protein>
    <recommendedName>
        <fullName evidence="2">UTP--glucose-1-phosphate uridylyltransferase</fullName>
        <ecNumber evidence="2">2.7.7.9</ecNumber>
    </recommendedName>
</protein>
<feature type="domain" description="Nucleotidyl transferase" evidence="6">
    <location>
        <begin position="6"/>
        <end position="271"/>
    </location>
</feature>
<reference evidence="8" key="1">
    <citation type="submission" date="2018-12" db="EMBL/GenBank/DDBJ databases">
        <title>Tengunoibacter tsumagoiensis gen. nov., sp. nov., Dictyobacter kobayashii sp. nov., D. alpinus sp. nov., and D. joshuensis sp. nov. and description of Dictyobacteraceae fam. nov. within the order Ktedonobacterales isolated from Tengu-no-mugimeshi.</title>
        <authorList>
            <person name="Wang C.M."/>
            <person name="Zheng Y."/>
            <person name="Sakai Y."/>
            <person name="Toyoda A."/>
            <person name="Minakuchi Y."/>
            <person name="Abe K."/>
            <person name="Yokota A."/>
            <person name="Yabe S."/>
        </authorList>
    </citation>
    <scope>NUCLEOTIDE SEQUENCE [LARGE SCALE GENOMIC DNA]</scope>
    <source>
        <strain evidence="8">S-27</strain>
    </source>
</reference>
<dbReference type="InterPro" id="IPR005835">
    <property type="entry name" value="NTP_transferase_dom"/>
</dbReference>
<dbReference type="GO" id="GO:0006011">
    <property type="term" value="P:UDP-alpha-D-glucose metabolic process"/>
    <property type="evidence" value="ECO:0007669"/>
    <property type="project" value="InterPro"/>
</dbReference>
<evidence type="ECO:0000313" key="7">
    <source>
        <dbReference type="EMBL" id="GCE09552.1"/>
    </source>
</evidence>
<evidence type="ECO:0000256" key="3">
    <source>
        <dbReference type="ARBA" id="ARBA00022679"/>
    </source>
</evidence>
<comment type="caution">
    <text evidence="7">The sequence shown here is derived from an EMBL/GenBank/DDBJ whole genome shotgun (WGS) entry which is preliminary data.</text>
</comment>
<dbReference type="Pfam" id="PF00483">
    <property type="entry name" value="NTP_transferase"/>
    <property type="match status" value="1"/>
</dbReference>
<evidence type="ECO:0000256" key="2">
    <source>
        <dbReference type="ARBA" id="ARBA00012415"/>
    </source>
</evidence>
<evidence type="ECO:0000256" key="1">
    <source>
        <dbReference type="ARBA" id="ARBA00006890"/>
    </source>
</evidence>
<dbReference type="SUPFAM" id="SSF53448">
    <property type="entry name" value="Nucleotide-diphospho-sugar transferases"/>
    <property type="match status" value="1"/>
</dbReference>
<evidence type="ECO:0000259" key="6">
    <source>
        <dbReference type="Pfam" id="PF00483"/>
    </source>
</evidence>
<dbReference type="Gene3D" id="3.90.550.10">
    <property type="entry name" value="Spore Coat Polysaccharide Biosynthesis Protein SpsA, Chain A"/>
    <property type="match status" value="1"/>
</dbReference>
<dbReference type="Proteomes" id="UP000287224">
    <property type="component" value="Unassembled WGS sequence"/>
</dbReference>
<proteinExistence type="inferred from homology"/>
<dbReference type="OrthoDB" id="9803871at2"/>
<dbReference type="PANTHER" id="PTHR43197:SF1">
    <property type="entry name" value="UTP--GLUCOSE-1-PHOSPHATE URIDYLYLTRANSFERASE"/>
    <property type="match status" value="1"/>
</dbReference>
<accession>A0A401ZRX1</accession>
<dbReference type="InterPro" id="IPR005771">
    <property type="entry name" value="GalU_uridylyltTrfase_bac/arc"/>
</dbReference>
<organism evidence="7 8">
    <name type="scientific">Dictyobacter aurantiacus</name>
    <dbReference type="NCBI Taxonomy" id="1936993"/>
    <lineage>
        <taxon>Bacteria</taxon>
        <taxon>Bacillati</taxon>
        <taxon>Chloroflexota</taxon>
        <taxon>Ktedonobacteria</taxon>
        <taxon>Ktedonobacterales</taxon>
        <taxon>Dictyobacteraceae</taxon>
        <taxon>Dictyobacter</taxon>
    </lineage>
</organism>
<keyword evidence="4 7" id="KW-0548">Nucleotidyltransferase</keyword>